<reference evidence="2" key="1">
    <citation type="journal article" date="2020" name="Nature">
        <title>Giant virus diversity and host interactions through global metagenomics.</title>
        <authorList>
            <person name="Schulz F."/>
            <person name="Roux S."/>
            <person name="Paez-Espino D."/>
            <person name="Jungbluth S."/>
            <person name="Walsh D.A."/>
            <person name="Denef V.J."/>
            <person name="McMahon K.D."/>
            <person name="Konstantinidis K.T."/>
            <person name="Eloe-Fadrosh E.A."/>
            <person name="Kyrpides N.C."/>
            <person name="Woyke T."/>
        </authorList>
    </citation>
    <scope>NUCLEOTIDE SEQUENCE</scope>
    <source>
        <strain evidence="2">GVMAG-M-3300010354-11</strain>
    </source>
</reference>
<evidence type="ECO:0008006" key="3">
    <source>
        <dbReference type="Google" id="ProtNLM"/>
    </source>
</evidence>
<dbReference type="EMBL" id="MN739147">
    <property type="protein sequence ID" value="QHS90809.1"/>
    <property type="molecule type" value="Genomic_DNA"/>
</dbReference>
<feature type="transmembrane region" description="Helical" evidence="1">
    <location>
        <begin position="44"/>
        <end position="63"/>
    </location>
</feature>
<sequence>MHIFNIILNVLVLALWLFIFNYIISLEKIGCECSKTWQRDFIKYFIIVIIVMLILATFELLSLKTMHPVFIGLYFIATIAFIIITYYYIQKLKVEKCECSAHVARDVLEIVNYIQMFLIALAFILMIYFMFTISQVAPKLAATAKKSVRKSA</sequence>
<accession>A0A6C0BGX5</accession>
<keyword evidence="1" id="KW-1133">Transmembrane helix</keyword>
<evidence type="ECO:0000256" key="1">
    <source>
        <dbReference type="SAM" id="Phobius"/>
    </source>
</evidence>
<feature type="transmembrane region" description="Helical" evidence="1">
    <location>
        <begin position="69"/>
        <end position="89"/>
    </location>
</feature>
<feature type="transmembrane region" description="Helical" evidence="1">
    <location>
        <begin position="110"/>
        <end position="131"/>
    </location>
</feature>
<proteinExistence type="predicted"/>
<dbReference type="AlphaFoldDB" id="A0A6C0BGX5"/>
<keyword evidence="1" id="KW-0812">Transmembrane</keyword>
<keyword evidence="1" id="KW-0472">Membrane</keyword>
<organism evidence="2">
    <name type="scientific">viral metagenome</name>
    <dbReference type="NCBI Taxonomy" id="1070528"/>
    <lineage>
        <taxon>unclassified sequences</taxon>
        <taxon>metagenomes</taxon>
        <taxon>organismal metagenomes</taxon>
    </lineage>
</organism>
<evidence type="ECO:0000313" key="2">
    <source>
        <dbReference type="EMBL" id="QHS90809.1"/>
    </source>
</evidence>
<protein>
    <recommendedName>
        <fullName evidence="3">MARVEL domain-containing protein</fullName>
    </recommendedName>
</protein>
<feature type="transmembrane region" description="Helical" evidence="1">
    <location>
        <begin position="6"/>
        <end position="24"/>
    </location>
</feature>
<name>A0A6C0BGX5_9ZZZZ</name>